<comment type="caution">
    <text evidence="2">The sequence shown here is derived from an EMBL/GenBank/DDBJ whole genome shotgun (WGS) entry which is preliminary data.</text>
</comment>
<dbReference type="AlphaFoldDB" id="A0A2I0IYR9"/>
<name>A0A2I0IYR9_PUNGR</name>
<dbReference type="EMBL" id="PGOL01002319">
    <property type="protein sequence ID" value="PKI48893.1"/>
    <property type="molecule type" value="Genomic_DNA"/>
</dbReference>
<sequence>LVVVVVVEHQHFPRTDVKAVGLVVDIARDLLTTAVDREGSLAKMEKQRLSTSELLAVPILILELREQERTLAERGGRGRGEARLSRDDTRRNQKWSGEGEVRWEAQRHDDTVQKETTRCSLLRRVTVLRESEA</sequence>
<feature type="region of interest" description="Disordered" evidence="1">
    <location>
        <begin position="72"/>
        <end position="111"/>
    </location>
</feature>
<reference evidence="2 3" key="1">
    <citation type="submission" date="2017-11" db="EMBL/GenBank/DDBJ databases">
        <title>De-novo sequencing of pomegranate (Punica granatum L.) genome.</title>
        <authorList>
            <person name="Akparov Z."/>
            <person name="Amiraslanov A."/>
            <person name="Hajiyeva S."/>
            <person name="Abbasov M."/>
            <person name="Kaur K."/>
            <person name="Hamwieh A."/>
            <person name="Solovyev V."/>
            <person name="Salamov A."/>
            <person name="Braich B."/>
            <person name="Kosarev P."/>
            <person name="Mahmoud A."/>
            <person name="Hajiyev E."/>
            <person name="Babayeva S."/>
            <person name="Izzatullayeva V."/>
            <person name="Mammadov A."/>
            <person name="Mammadov A."/>
            <person name="Sharifova S."/>
            <person name="Ojaghi J."/>
            <person name="Eynullazada K."/>
            <person name="Bayramov B."/>
            <person name="Abdulazimova A."/>
            <person name="Shahmuradov I."/>
        </authorList>
    </citation>
    <scope>NUCLEOTIDE SEQUENCE [LARGE SCALE GENOMIC DNA]</scope>
    <source>
        <strain evidence="3">cv. AG2017</strain>
        <tissue evidence="2">Leaf</tissue>
    </source>
</reference>
<protein>
    <submittedName>
        <fullName evidence="2">Uncharacterized protein</fullName>
    </submittedName>
</protein>
<evidence type="ECO:0000313" key="3">
    <source>
        <dbReference type="Proteomes" id="UP000233551"/>
    </source>
</evidence>
<evidence type="ECO:0000313" key="2">
    <source>
        <dbReference type="EMBL" id="PKI48893.1"/>
    </source>
</evidence>
<accession>A0A2I0IYR9</accession>
<gene>
    <name evidence="2" type="ORF">CRG98_030741</name>
</gene>
<keyword evidence="3" id="KW-1185">Reference proteome</keyword>
<proteinExistence type="predicted"/>
<feature type="non-terminal residue" evidence="2">
    <location>
        <position position="1"/>
    </location>
</feature>
<organism evidence="2 3">
    <name type="scientific">Punica granatum</name>
    <name type="common">Pomegranate</name>
    <dbReference type="NCBI Taxonomy" id="22663"/>
    <lineage>
        <taxon>Eukaryota</taxon>
        <taxon>Viridiplantae</taxon>
        <taxon>Streptophyta</taxon>
        <taxon>Embryophyta</taxon>
        <taxon>Tracheophyta</taxon>
        <taxon>Spermatophyta</taxon>
        <taxon>Magnoliopsida</taxon>
        <taxon>eudicotyledons</taxon>
        <taxon>Gunneridae</taxon>
        <taxon>Pentapetalae</taxon>
        <taxon>rosids</taxon>
        <taxon>malvids</taxon>
        <taxon>Myrtales</taxon>
        <taxon>Lythraceae</taxon>
        <taxon>Punica</taxon>
    </lineage>
</organism>
<evidence type="ECO:0000256" key="1">
    <source>
        <dbReference type="SAM" id="MobiDB-lite"/>
    </source>
</evidence>
<dbReference type="Proteomes" id="UP000233551">
    <property type="component" value="Unassembled WGS sequence"/>
</dbReference>